<feature type="compositionally biased region" description="Basic and acidic residues" evidence="1">
    <location>
        <begin position="1"/>
        <end position="47"/>
    </location>
</feature>
<gene>
    <name evidence="2" type="ORF">C1SCF055_LOCUS24705</name>
</gene>
<feature type="compositionally biased region" description="Polar residues" evidence="1">
    <location>
        <begin position="444"/>
        <end position="459"/>
    </location>
</feature>
<feature type="compositionally biased region" description="Basic residues" evidence="1">
    <location>
        <begin position="97"/>
        <end position="111"/>
    </location>
</feature>
<feature type="compositionally biased region" description="Low complexity" evidence="1">
    <location>
        <begin position="682"/>
        <end position="698"/>
    </location>
</feature>
<organism evidence="2">
    <name type="scientific">Cladocopium goreaui</name>
    <dbReference type="NCBI Taxonomy" id="2562237"/>
    <lineage>
        <taxon>Eukaryota</taxon>
        <taxon>Sar</taxon>
        <taxon>Alveolata</taxon>
        <taxon>Dinophyceae</taxon>
        <taxon>Suessiales</taxon>
        <taxon>Symbiodiniaceae</taxon>
        <taxon>Cladocopium</taxon>
    </lineage>
</organism>
<feature type="compositionally biased region" description="Polar residues" evidence="1">
    <location>
        <begin position="225"/>
        <end position="238"/>
    </location>
</feature>
<feature type="compositionally biased region" description="Polar residues" evidence="1">
    <location>
        <begin position="371"/>
        <end position="385"/>
    </location>
</feature>
<feature type="compositionally biased region" description="Acidic residues" evidence="1">
    <location>
        <begin position="1008"/>
        <end position="1017"/>
    </location>
</feature>
<dbReference type="Proteomes" id="UP001152797">
    <property type="component" value="Unassembled WGS sequence"/>
</dbReference>
<feature type="compositionally biased region" description="Polar residues" evidence="1">
    <location>
        <begin position="298"/>
        <end position="311"/>
    </location>
</feature>
<feature type="compositionally biased region" description="Basic and acidic residues" evidence="1">
    <location>
        <begin position="239"/>
        <end position="261"/>
    </location>
</feature>
<dbReference type="AlphaFoldDB" id="A0A9P1CVF3"/>
<accession>A0A9P1CVF3</accession>
<feature type="compositionally biased region" description="Basic and acidic residues" evidence="1">
    <location>
        <begin position="212"/>
        <end position="224"/>
    </location>
</feature>
<feature type="region of interest" description="Disordered" evidence="1">
    <location>
        <begin position="1"/>
        <end position="669"/>
    </location>
</feature>
<feature type="compositionally biased region" description="Basic and acidic residues" evidence="1">
    <location>
        <begin position="534"/>
        <end position="546"/>
    </location>
</feature>
<protein>
    <submittedName>
        <fullName evidence="2">Uncharacterized protein</fullName>
    </submittedName>
</protein>
<feature type="compositionally biased region" description="Basic residues" evidence="1">
    <location>
        <begin position="987"/>
        <end position="1002"/>
    </location>
</feature>
<feature type="compositionally biased region" description="Basic and acidic residues" evidence="1">
    <location>
        <begin position="699"/>
        <end position="714"/>
    </location>
</feature>
<evidence type="ECO:0000313" key="4">
    <source>
        <dbReference type="Proteomes" id="UP001152797"/>
    </source>
</evidence>
<feature type="region of interest" description="Disordered" evidence="1">
    <location>
        <begin position="682"/>
        <end position="714"/>
    </location>
</feature>
<feature type="compositionally biased region" description="Basic and acidic residues" evidence="1">
    <location>
        <begin position="138"/>
        <end position="148"/>
    </location>
</feature>
<reference evidence="3" key="2">
    <citation type="submission" date="2024-04" db="EMBL/GenBank/DDBJ databases">
        <authorList>
            <person name="Chen Y."/>
            <person name="Shah S."/>
            <person name="Dougan E. K."/>
            <person name="Thang M."/>
            <person name="Chan C."/>
        </authorList>
    </citation>
    <scope>NUCLEOTIDE SEQUENCE [LARGE SCALE GENOMIC DNA]</scope>
</reference>
<feature type="compositionally biased region" description="Polar residues" evidence="1">
    <location>
        <begin position="150"/>
        <end position="164"/>
    </location>
</feature>
<feature type="compositionally biased region" description="Basic and acidic residues" evidence="1">
    <location>
        <begin position="597"/>
        <end position="631"/>
    </location>
</feature>
<dbReference type="EMBL" id="CAMXCT020002473">
    <property type="protein sequence ID" value="CAL1151775.1"/>
    <property type="molecule type" value="Genomic_DNA"/>
</dbReference>
<feature type="compositionally biased region" description="Basic and acidic residues" evidence="1">
    <location>
        <begin position="460"/>
        <end position="472"/>
    </location>
</feature>
<feature type="compositionally biased region" description="Polar residues" evidence="1">
    <location>
        <begin position="567"/>
        <end position="583"/>
    </location>
</feature>
<keyword evidence="4" id="KW-1185">Reference proteome</keyword>
<dbReference type="EMBL" id="CAMXCT030002473">
    <property type="protein sequence ID" value="CAL4785712.1"/>
    <property type="molecule type" value="Genomic_DNA"/>
</dbReference>
<evidence type="ECO:0000313" key="2">
    <source>
        <dbReference type="EMBL" id="CAI3998400.1"/>
    </source>
</evidence>
<comment type="caution">
    <text evidence="2">The sequence shown here is derived from an EMBL/GenBank/DDBJ whole genome shotgun (WGS) entry which is preliminary data.</text>
</comment>
<feature type="compositionally biased region" description="Basic and acidic residues" evidence="1">
    <location>
        <begin position="165"/>
        <end position="177"/>
    </location>
</feature>
<feature type="compositionally biased region" description="Basic and acidic residues" evidence="1">
    <location>
        <begin position="69"/>
        <end position="84"/>
    </location>
</feature>
<sequence>MALEKAVKEDEKRAEKREKLLQEMRNATKEVKTTSKRKKTDEQKGEHNGTANVGAETDDENKSSLQAVREAKEKIARLDKEAKRAGSAGNTTETGKPTKKDKKEKKEKKEKKATPQSGSTPDADKVSKSSAPANAEATKSEHSKKDTTTEDNSTGSAHGSTPENATEKGKQPKEKKDKKEKKEKKATPQEDESTPGGDKISKSSAPANAEATKSEHSKKDKTTEDNSTGSAHGSTPENATEKGKQPKEKDKKEKKEKKATPQEDESTADADKVSKSSAPANAEATKSEHSKKDKTTEDNSTGSAHGSTPENATEKGKQPKEKKDKKEKKEKKATPQEGESTPGGDKVSKSSAPANAEATKSEHSKKDTTTEDNSTGSAHGSTPENATEKGKQPKEKKDKKEKKEKKATPQEDESTPGADKISKSSAPAIAEATKSEHSKKDTTTEGNSTGSAHGSTPENATEKSKQPKEKKDKKEKKEKKATPQEGESTPGGDKVSKSSAPAIAEATKSEHSKKDKTTEDNSIGSAHGSTPENATEKGKQPKEKKDKKEKKEKKSKDDEPTPDAGNVSDQHSTEKPTSATCSTLCLLDQARPLKVQKPKDDSKKRKSAHEGADNERCQKKVHTEQQNDTKKRSPSPCHTERSEVKKHKQKDDVKDLQKSQSQDMLLERQSTLASIDGLLLESPLTGSASPHSSSSPPTTEKKERKKVLTEEEKAKIQERKRQCAAMRRAIYKDAKPELVAKFSLANDKERFQMLKSWVQNQDVGEIDIEEKYVTFVRTLRTDRYTTVTIFQLEKIYGKGQEAKAFIQELCQGQAGVPHPQAPNVKKARMYKVLREVVEENQSGTSAETSASLSGRVRDGGAKQLLAKQLQGLNSSTPEFMNLTTGQIRCKKPKKEKSPVDEAIAEIKKISKKWNQVVNELPKMIKDLKDYNVRDCVEVPAATGWQRVETYLGAPASEVDPMDFQAKLECEKNEIAVIMGDISDAKRRLSAAKGPKKGKGRAAKKADPSSDEAESVED</sequence>
<evidence type="ECO:0000313" key="3">
    <source>
        <dbReference type="EMBL" id="CAL1151775.1"/>
    </source>
</evidence>
<feature type="compositionally biased region" description="Basic and acidic residues" evidence="1">
    <location>
        <begin position="433"/>
        <end position="443"/>
    </location>
</feature>
<feature type="compositionally biased region" description="Basic and acidic residues" evidence="1">
    <location>
        <begin position="359"/>
        <end position="369"/>
    </location>
</feature>
<feature type="region of interest" description="Disordered" evidence="1">
    <location>
        <begin position="987"/>
        <end position="1017"/>
    </location>
</feature>
<feature type="compositionally biased region" description="Polar residues" evidence="1">
    <location>
        <begin position="520"/>
        <end position="533"/>
    </location>
</feature>
<dbReference type="EMBL" id="CAMXCT010002473">
    <property type="protein sequence ID" value="CAI3998400.1"/>
    <property type="molecule type" value="Genomic_DNA"/>
</dbReference>
<feature type="compositionally biased region" description="Basic and acidic residues" evidence="1">
    <location>
        <begin position="386"/>
        <end position="398"/>
    </location>
</feature>
<proteinExistence type="predicted"/>
<name>A0A9P1CVF3_9DINO</name>
<feature type="compositionally biased region" description="Basic and acidic residues" evidence="1">
    <location>
        <begin position="507"/>
        <end position="519"/>
    </location>
</feature>
<feature type="compositionally biased region" description="Basic and acidic residues" evidence="1">
    <location>
        <begin position="285"/>
        <end position="297"/>
    </location>
</feature>
<feature type="compositionally biased region" description="Basic and acidic residues" evidence="1">
    <location>
        <begin position="638"/>
        <end position="657"/>
    </location>
</feature>
<evidence type="ECO:0000256" key="1">
    <source>
        <dbReference type="SAM" id="MobiDB-lite"/>
    </source>
</evidence>
<reference evidence="2" key="1">
    <citation type="submission" date="2022-10" db="EMBL/GenBank/DDBJ databases">
        <authorList>
            <person name="Chen Y."/>
            <person name="Dougan E. K."/>
            <person name="Chan C."/>
            <person name="Rhodes N."/>
            <person name="Thang M."/>
        </authorList>
    </citation>
    <scope>NUCLEOTIDE SEQUENCE</scope>
</reference>
<feature type="compositionally biased region" description="Basic and acidic residues" evidence="1">
    <location>
        <begin position="312"/>
        <end position="324"/>
    </location>
</feature>